<protein>
    <submittedName>
        <fullName evidence="1">Uncharacterized protein</fullName>
    </submittedName>
</protein>
<evidence type="ECO:0000313" key="1">
    <source>
        <dbReference type="EMBL" id="KAF4449129.1"/>
    </source>
</evidence>
<dbReference type="Proteomes" id="UP000605986">
    <property type="component" value="Unassembled WGS sequence"/>
</dbReference>
<dbReference type="EMBL" id="JAADJG010000304">
    <property type="protein sequence ID" value="KAF4449129.1"/>
    <property type="molecule type" value="Genomic_DNA"/>
</dbReference>
<comment type="caution">
    <text evidence="1">The sequence shown here is derived from an EMBL/GenBank/DDBJ whole genome shotgun (WGS) entry which is preliminary data.</text>
</comment>
<evidence type="ECO:0000313" key="2">
    <source>
        <dbReference type="Proteomes" id="UP000605986"/>
    </source>
</evidence>
<organism evidence="1 2">
    <name type="scientific">Fusarium austroafricanum</name>
    <dbReference type="NCBI Taxonomy" id="2364996"/>
    <lineage>
        <taxon>Eukaryota</taxon>
        <taxon>Fungi</taxon>
        <taxon>Dikarya</taxon>
        <taxon>Ascomycota</taxon>
        <taxon>Pezizomycotina</taxon>
        <taxon>Sordariomycetes</taxon>
        <taxon>Hypocreomycetidae</taxon>
        <taxon>Hypocreales</taxon>
        <taxon>Nectriaceae</taxon>
        <taxon>Fusarium</taxon>
        <taxon>Fusarium concolor species complex</taxon>
    </lineage>
</organism>
<dbReference type="AlphaFoldDB" id="A0A8H4NS30"/>
<reference evidence="1" key="1">
    <citation type="submission" date="2020-01" db="EMBL/GenBank/DDBJ databases">
        <title>Identification and distribution of gene clusters putatively required for synthesis of sphingolipid metabolism inhibitors in phylogenetically diverse species of the filamentous fungus Fusarium.</title>
        <authorList>
            <person name="Kim H.-S."/>
            <person name="Busman M."/>
            <person name="Brown D.W."/>
            <person name="Divon H."/>
            <person name="Uhlig S."/>
            <person name="Proctor R.H."/>
        </authorList>
    </citation>
    <scope>NUCLEOTIDE SEQUENCE</scope>
    <source>
        <strain evidence="1">NRRL 53441</strain>
    </source>
</reference>
<name>A0A8H4NS30_9HYPO</name>
<gene>
    <name evidence="1" type="ORF">F53441_7525</name>
</gene>
<accession>A0A8H4NS30</accession>
<proteinExistence type="predicted"/>
<keyword evidence="2" id="KW-1185">Reference proteome</keyword>
<dbReference type="OrthoDB" id="5056676at2759"/>
<sequence>MISSYSTQEDAPGFKISFSDDMNAERRIFQLVIQDLSKWRDQLKPKQRAHQMVKRCLISGETKGQWTITNGSFVDDQQYFLILEPEKTCEPGSPDSSSSCDSPMYTWEDMGLLVGTQDPETIDTVTITERVKTSLILEGKLTPPPDRDYEGDLAPMFRYLAAEEEREKLHRKRAARKQQSDLVDDSSKGWKFLHSIIFAGQGTAHGSKKFPPYHPNQRAFLLLLRPCRSGSLTTYSVRNLEACTKDELLELIEQLEIWGWNHMIYVTNEDEEMPYPYRIEGERKAEVLEWR</sequence>